<evidence type="ECO:0000256" key="1">
    <source>
        <dbReference type="ARBA" id="ARBA00022679"/>
    </source>
</evidence>
<dbReference type="Proteomes" id="UP000824969">
    <property type="component" value="Chromosome"/>
</dbReference>
<name>A0ABM7H5M6_9EURY</name>
<keyword evidence="1" id="KW-0808">Transferase</keyword>
<dbReference type="EMBL" id="AP019781">
    <property type="protein sequence ID" value="BBL68123.1"/>
    <property type="molecule type" value="Genomic_DNA"/>
</dbReference>
<keyword evidence="2" id="KW-0012">Acyltransferase</keyword>
<keyword evidence="5" id="KW-1185">Reference proteome</keyword>
<evidence type="ECO:0000313" key="5">
    <source>
        <dbReference type="Proteomes" id="UP000824969"/>
    </source>
</evidence>
<sequence length="193" mass="22131">MTVRIPFDNLSFSVLTEDIDVSSFRCGEPDLTEFLIEDALENQAARLSVTRLVSYEGQIVGFFTLTNDCIIRKGISDDDGEEWYPYPHYPALKIARLATHQEFEGRGVGRAMLLKTVAIAMRLSQYVGCRMITVDSKPKSEGFYLKYGFQRALMKKKKDTIPLYRDFYRSYQEAERRMSPPLSVFDGGGRREP</sequence>
<protein>
    <recommendedName>
        <fullName evidence="3">N-acetyltransferase domain-containing protein</fullName>
    </recommendedName>
</protein>
<accession>A0ABM7H5M6</accession>
<reference evidence="4 5" key="1">
    <citation type="submission" date="2019-06" db="EMBL/GenBank/DDBJ databases">
        <title>Complete genome sequence of Methanoculleus chikugoensis strain MG62.</title>
        <authorList>
            <person name="Asakawa S."/>
            <person name="Dianou D."/>
        </authorList>
    </citation>
    <scope>NUCLEOTIDE SEQUENCE [LARGE SCALE GENOMIC DNA]</scope>
    <source>
        <strain evidence="4 5">MG62</strain>
    </source>
</reference>
<feature type="domain" description="N-acetyltransferase" evidence="3">
    <location>
        <begin position="10"/>
        <end position="168"/>
    </location>
</feature>
<dbReference type="GeneID" id="66130829"/>
<evidence type="ECO:0000259" key="3">
    <source>
        <dbReference type="PROSITE" id="PS51186"/>
    </source>
</evidence>
<dbReference type="PROSITE" id="PS51186">
    <property type="entry name" value="GNAT"/>
    <property type="match status" value="1"/>
</dbReference>
<dbReference type="InterPro" id="IPR000182">
    <property type="entry name" value="GNAT_dom"/>
</dbReference>
<organism evidence="4 5">
    <name type="scientific">Methanoculleus chikugoensis</name>
    <dbReference type="NCBI Taxonomy" id="118126"/>
    <lineage>
        <taxon>Archaea</taxon>
        <taxon>Methanobacteriati</taxon>
        <taxon>Methanobacteriota</taxon>
        <taxon>Stenosarchaea group</taxon>
        <taxon>Methanomicrobia</taxon>
        <taxon>Methanomicrobiales</taxon>
        <taxon>Methanomicrobiaceae</taxon>
        <taxon>Methanoculleus</taxon>
    </lineage>
</organism>
<dbReference type="PANTHER" id="PTHR36449">
    <property type="entry name" value="ACETYLTRANSFERASE-RELATED"/>
    <property type="match status" value="1"/>
</dbReference>
<dbReference type="PANTHER" id="PTHR36449:SF1">
    <property type="entry name" value="ACETYLTRANSFERASE"/>
    <property type="match status" value="1"/>
</dbReference>
<dbReference type="RefSeq" id="WP_221056300.1">
    <property type="nucleotide sequence ID" value="NZ_AP019781.1"/>
</dbReference>
<evidence type="ECO:0000313" key="4">
    <source>
        <dbReference type="EMBL" id="BBL68123.1"/>
    </source>
</evidence>
<evidence type="ECO:0000256" key="2">
    <source>
        <dbReference type="ARBA" id="ARBA00023315"/>
    </source>
</evidence>
<dbReference type="CDD" id="cd04301">
    <property type="entry name" value="NAT_SF"/>
    <property type="match status" value="1"/>
</dbReference>
<dbReference type="Pfam" id="PF13508">
    <property type="entry name" value="Acetyltransf_7"/>
    <property type="match status" value="1"/>
</dbReference>
<gene>
    <name evidence="4" type="ORF">MchiMG62_13040</name>
</gene>
<proteinExistence type="predicted"/>